<comment type="caution">
    <text evidence="2">The sequence shown here is derived from an EMBL/GenBank/DDBJ whole genome shotgun (WGS) entry which is preliminary data.</text>
</comment>
<evidence type="ECO:0000313" key="3">
    <source>
        <dbReference type="Proteomes" id="UP000658656"/>
    </source>
</evidence>
<dbReference type="Gene3D" id="3.30.70.100">
    <property type="match status" value="1"/>
</dbReference>
<dbReference type="EMBL" id="BNAV01000003">
    <property type="protein sequence ID" value="GHF53920.1"/>
    <property type="molecule type" value="Genomic_DNA"/>
</dbReference>
<organism evidence="2 3">
    <name type="scientific">Amycolatopsis bartoniae</name>
    <dbReference type="NCBI Taxonomy" id="941986"/>
    <lineage>
        <taxon>Bacteria</taxon>
        <taxon>Bacillati</taxon>
        <taxon>Actinomycetota</taxon>
        <taxon>Actinomycetes</taxon>
        <taxon>Pseudonocardiales</taxon>
        <taxon>Pseudonocardiaceae</taxon>
        <taxon>Amycolatopsis</taxon>
    </lineage>
</organism>
<gene>
    <name evidence="2" type="ORF">GCM10017566_29250</name>
</gene>
<dbReference type="Pfam" id="PF03992">
    <property type="entry name" value="ABM"/>
    <property type="match status" value="1"/>
</dbReference>
<dbReference type="InterPro" id="IPR011008">
    <property type="entry name" value="Dimeric_a/b-barrel"/>
</dbReference>
<dbReference type="Proteomes" id="UP000658656">
    <property type="component" value="Unassembled WGS sequence"/>
</dbReference>
<dbReference type="AlphaFoldDB" id="A0A8H9IXP0"/>
<accession>A0A8H9IXP0</accession>
<keyword evidence="3" id="KW-1185">Reference proteome</keyword>
<dbReference type="PROSITE" id="PS51725">
    <property type="entry name" value="ABM"/>
    <property type="match status" value="1"/>
</dbReference>
<evidence type="ECO:0000313" key="2">
    <source>
        <dbReference type="EMBL" id="GHF53920.1"/>
    </source>
</evidence>
<dbReference type="InterPro" id="IPR007138">
    <property type="entry name" value="ABM_dom"/>
</dbReference>
<name>A0A8H9IXP0_9PSEU</name>
<sequence length="113" mass="12612">MSFFVRARFEVPPRRRAEFEQLALALREQARDEPGTLTYRWFSAGQGSYTVIEQYTDPAAGVAHNQRAAALLERVAGCAELMAAEIYGSVDDRLRSWAAAQPQVTVLPEVPQD</sequence>
<proteinExistence type="predicted"/>
<protein>
    <recommendedName>
        <fullName evidence="1">ABM domain-containing protein</fullName>
    </recommendedName>
</protein>
<feature type="domain" description="ABM" evidence="1">
    <location>
        <begin position="3"/>
        <end position="90"/>
    </location>
</feature>
<reference evidence="2" key="1">
    <citation type="journal article" date="2014" name="Int. J. Syst. Evol. Microbiol.">
        <title>Complete genome sequence of Corynebacterium casei LMG S-19264T (=DSM 44701T), isolated from a smear-ripened cheese.</title>
        <authorList>
            <consortium name="US DOE Joint Genome Institute (JGI-PGF)"/>
            <person name="Walter F."/>
            <person name="Albersmeier A."/>
            <person name="Kalinowski J."/>
            <person name="Ruckert C."/>
        </authorList>
    </citation>
    <scope>NUCLEOTIDE SEQUENCE</scope>
    <source>
        <strain evidence="2">CGMCC 4.7679</strain>
    </source>
</reference>
<dbReference type="RefSeq" id="WP_145935290.1">
    <property type="nucleotide sequence ID" value="NZ_BNAV01000003.1"/>
</dbReference>
<reference evidence="2" key="2">
    <citation type="submission" date="2020-09" db="EMBL/GenBank/DDBJ databases">
        <authorList>
            <person name="Sun Q."/>
            <person name="Zhou Y."/>
        </authorList>
    </citation>
    <scope>NUCLEOTIDE SEQUENCE</scope>
    <source>
        <strain evidence="2">CGMCC 4.7679</strain>
    </source>
</reference>
<dbReference type="OrthoDB" id="3826508at2"/>
<dbReference type="SUPFAM" id="SSF54909">
    <property type="entry name" value="Dimeric alpha+beta barrel"/>
    <property type="match status" value="1"/>
</dbReference>
<evidence type="ECO:0000259" key="1">
    <source>
        <dbReference type="PROSITE" id="PS51725"/>
    </source>
</evidence>